<keyword evidence="1" id="KW-0812">Transmembrane</keyword>
<reference evidence="3 4" key="2">
    <citation type="submission" date="2024-07" db="EMBL/GenBank/DDBJ databases">
        <authorList>
            <person name="Akdeniz Z."/>
        </authorList>
    </citation>
    <scope>NUCLEOTIDE SEQUENCE [LARGE SCALE GENOMIC DNA]</scope>
</reference>
<name>A0AA86NTU2_9EUKA</name>
<protein>
    <submittedName>
        <fullName evidence="3">Hypothetical_protein</fullName>
    </submittedName>
</protein>
<organism evidence="2">
    <name type="scientific">Hexamita inflata</name>
    <dbReference type="NCBI Taxonomy" id="28002"/>
    <lineage>
        <taxon>Eukaryota</taxon>
        <taxon>Metamonada</taxon>
        <taxon>Diplomonadida</taxon>
        <taxon>Hexamitidae</taxon>
        <taxon>Hexamitinae</taxon>
        <taxon>Hexamita</taxon>
    </lineage>
</organism>
<keyword evidence="4" id="KW-1185">Reference proteome</keyword>
<sequence>MVLLKYSDAIMQIVNEGLPFSHVTSDEYRRMTCTKFSRQDIADEIKIRADAVELKQFEIYPVVPNEDDFMTRVQALLIWDGFMCTQHRHTYLEIKLISRNWFSRLSFFLLVISFGLHGRLFRCIGIAWWWLPLMHCFINLIRYQ</sequence>
<reference evidence="2" key="1">
    <citation type="submission" date="2023-06" db="EMBL/GenBank/DDBJ databases">
        <authorList>
            <person name="Kurt Z."/>
        </authorList>
    </citation>
    <scope>NUCLEOTIDE SEQUENCE</scope>
</reference>
<evidence type="ECO:0000313" key="2">
    <source>
        <dbReference type="EMBL" id="CAI9924780.1"/>
    </source>
</evidence>
<gene>
    <name evidence="2" type="ORF">HINF_LOCUS12425</name>
    <name evidence="3" type="ORF">HINF_LOCUS75148</name>
</gene>
<evidence type="ECO:0000313" key="3">
    <source>
        <dbReference type="EMBL" id="CAL6108819.1"/>
    </source>
</evidence>
<keyword evidence="1" id="KW-1133">Transmembrane helix</keyword>
<dbReference type="AlphaFoldDB" id="A0AA86NTU2"/>
<evidence type="ECO:0000256" key="1">
    <source>
        <dbReference type="SAM" id="Phobius"/>
    </source>
</evidence>
<feature type="transmembrane region" description="Helical" evidence="1">
    <location>
        <begin position="101"/>
        <end position="120"/>
    </location>
</feature>
<comment type="caution">
    <text evidence="2">The sequence shown here is derived from an EMBL/GenBank/DDBJ whole genome shotgun (WGS) entry which is preliminary data.</text>
</comment>
<keyword evidence="1" id="KW-0472">Membrane</keyword>
<dbReference type="EMBL" id="CAXDID020000658">
    <property type="protein sequence ID" value="CAL6108819.1"/>
    <property type="molecule type" value="Genomic_DNA"/>
</dbReference>
<dbReference type="Proteomes" id="UP001642409">
    <property type="component" value="Unassembled WGS sequence"/>
</dbReference>
<accession>A0AA86NTU2</accession>
<dbReference type="EMBL" id="CATOUU010000322">
    <property type="protein sequence ID" value="CAI9924780.1"/>
    <property type="molecule type" value="Genomic_DNA"/>
</dbReference>
<evidence type="ECO:0000313" key="4">
    <source>
        <dbReference type="Proteomes" id="UP001642409"/>
    </source>
</evidence>
<proteinExistence type="predicted"/>
<feature type="transmembrane region" description="Helical" evidence="1">
    <location>
        <begin position="126"/>
        <end position="143"/>
    </location>
</feature>